<feature type="domain" description="ABC transmembrane type-1" evidence="9">
    <location>
        <begin position="63"/>
        <end position="267"/>
    </location>
</feature>
<reference evidence="10 11" key="1">
    <citation type="submission" date="2019-03" db="EMBL/GenBank/DDBJ databases">
        <title>Genomic Encyclopedia of Type Strains, Phase IV (KMG-IV): sequencing the most valuable type-strain genomes for metagenomic binning, comparative biology and taxonomic classification.</title>
        <authorList>
            <person name="Goeker M."/>
        </authorList>
    </citation>
    <scope>NUCLEOTIDE SEQUENCE [LARGE SCALE GENOMIC DNA]</scope>
    <source>
        <strain evidence="10 11">DSM 24179</strain>
    </source>
</reference>
<dbReference type="GO" id="GO:0055085">
    <property type="term" value="P:transmembrane transport"/>
    <property type="evidence" value="ECO:0007669"/>
    <property type="project" value="InterPro"/>
</dbReference>
<keyword evidence="6 8" id="KW-1133">Transmembrane helix</keyword>
<feature type="transmembrane region" description="Helical" evidence="8">
    <location>
        <begin position="375"/>
        <end position="401"/>
    </location>
</feature>
<protein>
    <submittedName>
        <fullName evidence="10">Iron(III) transport system permease protein</fullName>
    </submittedName>
</protein>
<dbReference type="SUPFAM" id="SSF161098">
    <property type="entry name" value="MetI-like"/>
    <property type="match status" value="2"/>
</dbReference>
<dbReference type="PROSITE" id="PS50928">
    <property type="entry name" value="ABC_TM1"/>
    <property type="match status" value="2"/>
</dbReference>
<evidence type="ECO:0000259" key="9">
    <source>
        <dbReference type="PROSITE" id="PS50928"/>
    </source>
</evidence>
<evidence type="ECO:0000256" key="5">
    <source>
        <dbReference type="ARBA" id="ARBA00022692"/>
    </source>
</evidence>
<keyword evidence="5 8" id="KW-0812">Transmembrane</keyword>
<feature type="transmembrane region" description="Helical" evidence="8">
    <location>
        <begin position="413"/>
        <end position="435"/>
    </location>
</feature>
<sequence length="555" mass="61742">MIKKLKGFSTPIRIRNYFNGWMGISLLVCLAVAFPLMVIFGHLFKTGDSSWQHITTNLLPAYTINTLILMGGVALLVTLIGVSTAWLVSMYKFPGRRVFQWLLVLPIAIPAYILGFTWVGMLDYTSPAYVFLRNNFGVETGQFLFFNILSMPGAIIILSLSFYPYVYLLARTWFMQQSASILEAGYSLGHKPLSVFFRIALPLSRPALVAGVSLALMEVLNDYGLVNYFGVDTFTTGIFSAWFAFGSPVSAIKLSGYLMIFVLILLMAERMDRGNRRYDSVGSQFRPLRQKELNRLNGFLAMITVMLPILLGFVLPVSMLIYWSIQTSHLAFDHRFLSLLKNSFLLASLAALAVISISVLIGFTVRTFPSRMARFMTRFATIGYAIPGAIIAVGLLVPFIWIDNQLARITGSAGGIIITGTWFTLVFAYTVRFMAVGYNSIESVMTKTSVSLDEASRSLGMSNRNTLFKVLIPIIHPGILAGALLVFIDVLKELPLTLILRPFNFDTLAIRAFEFASDERVPEAAPASLVIIFVGLMAVLLLRKTLKKQGYVHHP</sequence>
<evidence type="ECO:0000256" key="8">
    <source>
        <dbReference type="RuleBase" id="RU363032"/>
    </source>
</evidence>
<feature type="transmembrane region" description="Helical" evidence="8">
    <location>
        <begin position="467"/>
        <end position="488"/>
    </location>
</feature>
<proteinExistence type="inferred from homology"/>
<keyword evidence="4" id="KW-0997">Cell inner membrane</keyword>
<dbReference type="FunFam" id="1.10.3720.10:FF:000088">
    <property type="entry name" value="Iron(III) ABC transporter, permease protein"/>
    <property type="match status" value="1"/>
</dbReference>
<dbReference type="Pfam" id="PF00528">
    <property type="entry name" value="BPD_transp_1"/>
    <property type="match status" value="2"/>
</dbReference>
<organism evidence="10 11">
    <name type="scientific">Natronoflexus pectinivorans</name>
    <dbReference type="NCBI Taxonomy" id="682526"/>
    <lineage>
        <taxon>Bacteria</taxon>
        <taxon>Pseudomonadati</taxon>
        <taxon>Bacteroidota</taxon>
        <taxon>Bacteroidia</taxon>
        <taxon>Marinilabiliales</taxon>
        <taxon>Marinilabiliaceae</taxon>
        <taxon>Natronoflexus</taxon>
    </lineage>
</organism>
<feature type="transmembrane region" description="Helical" evidence="8">
    <location>
        <begin position="299"/>
        <end position="323"/>
    </location>
</feature>
<feature type="transmembrane region" description="Helical" evidence="8">
    <location>
        <begin position="64"/>
        <end position="89"/>
    </location>
</feature>
<feature type="transmembrane region" description="Helical" evidence="8">
    <location>
        <begin position="251"/>
        <end position="268"/>
    </location>
</feature>
<feature type="transmembrane region" description="Helical" evidence="8">
    <location>
        <begin position="524"/>
        <end position="542"/>
    </location>
</feature>
<dbReference type="RefSeq" id="WP_132435414.1">
    <property type="nucleotide sequence ID" value="NZ_SLWK01000019.1"/>
</dbReference>
<feature type="transmembrane region" description="Helical" evidence="8">
    <location>
        <begin position="142"/>
        <end position="168"/>
    </location>
</feature>
<keyword evidence="7 8" id="KW-0472">Membrane</keyword>
<feature type="transmembrane region" description="Helical" evidence="8">
    <location>
        <begin position="21"/>
        <end position="44"/>
    </location>
</feature>
<comment type="similarity">
    <text evidence="8">Belongs to the binding-protein-dependent transport system permease family.</text>
</comment>
<comment type="caution">
    <text evidence="10">The sequence shown here is derived from an EMBL/GenBank/DDBJ whole genome shotgun (WGS) entry which is preliminary data.</text>
</comment>
<evidence type="ECO:0000256" key="6">
    <source>
        <dbReference type="ARBA" id="ARBA00022989"/>
    </source>
</evidence>
<evidence type="ECO:0000256" key="1">
    <source>
        <dbReference type="ARBA" id="ARBA00004429"/>
    </source>
</evidence>
<dbReference type="CDD" id="cd06261">
    <property type="entry name" value="TM_PBP2"/>
    <property type="match status" value="2"/>
</dbReference>
<dbReference type="Gene3D" id="1.10.3720.10">
    <property type="entry name" value="MetI-like"/>
    <property type="match status" value="2"/>
</dbReference>
<evidence type="ECO:0000256" key="4">
    <source>
        <dbReference type="ARBA" id="ARBA00022519"/>
    </source>
</evidence>
<gene>
    <name evidence="10" type="ORF">EV194_11957</name>
</gene>
<dbReference type="PANTHER" id="PTHR43357:SF3">
    <property type="entry name" value="FE(3+)-TRANSPORT SYSTEM PERMEASE PROTEIN FBPB 2"/>
    <property type="match status" value="1"/>
</dbReference>
<evidence type="ECO:0000256" key="2">
    <source>
        <dbReference type="ARBA" id="ARBA00022448"/>
    </source>
</evidence>
<comment type="subcellular location">
    <subcellularLocation>
        <location evidence="1">Cell inner membrane</location>
        <topology evidence="1">Multi-pass membrane protein</topology>
    </subcellularLocation>
    <subcellularLocation>
        <location evidence="8">Cell membrane</location>
        <topology evidence="8">Multi-pass membrane protein</topology>
    </subcellularLocation>
</comment>
<feature type="transmembrane region" description="Helical" evidence="8">
    <location>
        <begin position="101"/>
        <end position="122"/>
    </location>
</feature>
<keyword evidence="3" id="KW-1003">Cell membrane</keyword>
<keyword evidence="2 8" id="KW-0813">Transport</keyword>
<keyword evidence="11" id="KW-1185">Reference proteome</keyword>
<feature type="transmembrane region" description="Helical" evidence="8">
    <location>
        <begin position="343"/>
        <end position="363"/>
    </location>
</feature>
<evidence type="ECO:0000313" key="11">
    <source>
        <dbReference type="Proteomes" id="UP000295221"/>
    </source>
</evidence>
<dbReference type="OrthoDB" id="9776648at2"/>
<feature type="transmembrane region" description="Helical" evidence="8">
    <location>
        <begin position="225"/>
        <end position="245"/>
    </location>
</feature>
<feature type="domain" description="ABC transmembrane type-1" evidence="9">
    <location>
        <begin position="340"/>
        <end position="542"/>
    </location>
</feature>
<dbReference type="Proteomes" id="UP000295221">
    <property type="component" value="Unassembled WGS sequence"/>
</dbReference>
<evidence type="ECO:0000256" key="3">
    <source>
        <dbReference type="ARBA" id="ARBA00022475"/>
    </source>
</evidence>
<dbReference type="InterPro" id="IPR035906">
    <property type="entry name" value="MetI-like_sf"/>
</dbReference>
<dbReference type="EMBL" id="SLWK01000019">
    <property type="protein sequence ID" value="TCO04067.1"/>
    <property type="molecule type" value="Genomic_DNA"/>
</dbReference>
<dbReference type="PANTHER" id="PTHR43357">
    <property type="entry name" value="INNER MEMBRANE ABC TRANSPORTER PERMEASE PROTEIN YDCV"/>
    <property type="match status" value="1"/>
</dbReference>
<accession>A0A4R2G8B2</accession>
<dbReference type="AlphaFoldDB" id="A0A4R2G8B2"/>
<dbReference type="GO" id="GO:0005886">
    <property type="term" value="C:plasma membrane"/>
    <property type="evidence" value="ECO:0007669"/>
    <property type="project" value="UniProtKB-SubCell"/>
</dbReference>
<name>A0A4R2G8B2_9BACT</name>
<evidence type="ECO:0000256" key="7">
    <source>
        <dbReference type="ARBA" id="ARBA00023136"/>
    </source>
</evidence>
<dbReference type="InterPro" id="IPR000515">
    <property type="entry name" value="MetI-like"/>
</dbReference>
<evidence type="ECO:0000313" key="10">
    <source>
        <dbReference type="EMBL" id="TCO04067.1"/>
    </source>
</evidence>